<dbReference type="Proteomes" id="UP000800038">
    <property type="component" value="Unassembled WGS sequence"/>
</dbReference>
<keyword evidence="2" id="KW-0808">Transferase</keyword>
<dbReference type="AlphaFoldDB" id="A0A6A5S5D7"/>
<proteinExistence type="predicted"/>
<organism evidence="2 3">
    <name type="scientific">Clathrospora elynae</name>
    <dbReference type="NCBI Taxonomy" id="706981"/>
    <lineage>
        <taxon>Eukaryota</taxon>
        <taxon>Fungi</taxon>
        <taxon>Dikarya</taxon>
        <taxon>Ascomycota</taxon>
        <taxon>Pezizomycotina</taxon>
        <taxon>Dothideomycetes</taxon>
        <taxon>Pleosporomycetidae</taxon>
        <taxon>Pleosporales</taxon>
        <taxon>Diademaceae</taxon>
        <taxon>Clathrospora</taxon>
    </lineage>
</organism>
<keyword evidence="2" id="KW-0418">Kinase</keyword>
<dbReference type="CDD" id="cd05120">
    <property type="entry name" value="APH_ChoK_like"/>
    <property type="match status" value="1"/>
</dbReference>
<dbReference type="SUPFAM" id="SSF56112">
    <property type="entry name" value="Protein kinase-like (PK-like)"/>
    <property type="match status" value="1"/>
</dbReference>
<protein>
    <submittedName>
        <fullName evidence="2">Kinase-like protein</fullName>
    </submittedName>
</protein>
<dbReference type="GO" id="GO:0016301">
    <property type="term" value="F:kinase activity"/>
    <property type="evidence" value="ECO:0007669"/>
    <property type="project" value="UniProtKB-KW"/>
</dbReference>
<accession>A0A6A5S5D7</accession>
<sequence>MNPPPGGAKPETDVGRDYVVIHQISGCNVTLLADSTVIKAGRWVTLDEPPALALAAKHGLPVPRLYDVGQVPSGENYIRMNFIEGEKLDVVWPGMTAEEKDSICRQLREVLTTMRSIPSENGLIGSCSGGNVRDTRQYTQYTGGPYKDEATFNSEFYFDLVKTTPVPIRTALFQQIRSDHRIVFSHGDLAQHNILVKDGRITLVDWDTAGWYPEHWDYLKFFERSCKHEDWKNRAKDIFPQIYDNELAYHQAIIRWQRP</sequence>
<dbReference type="Gene3D" id="1.10.510.10">
    <property type="entry name" value="Transferase(Phosphotransferase) domain 1"/>
    <property type="match status" value="1"/>
</dbReference>
<evidence type="ECO:0000313" key="3">
    <source>
        <dbReference type="Proteomes" id="UP000800038"/>
    </source>
</evidence>
<evidence type="ECO:0000259" key="1">
    <source>
        <dbReference type="Pfam" id="PF01636"/>
    </source>
</evidence>
<name>A0A6A5S5D7_9PLEO</name>
<dbReference type="OrthoDB" id="2906425at2759"/>
<feature type="domain" description="Aminoglycoside phosphotransferase" evidence="1">
    <location>
        <begin position="51"/>
        <end position="222"/>
    </location>
</feature>
<dbReference type="InterPro" id="IPR002575">
    <property type="entry name" value="Aminoglycoside_PTrfase"/>
</dbReference>
<evidence type="ECO:0000313" key="2">
    <source>
        <dbReference type="EMBL" id="KAF1935871.1"/>
    </source>
</evidence>
<gene>
    <name evidence="2" type="ORF">EJ02DRAFT_415008</name>
</gene>
<dbReference type="PANTHER" id="PTHR21310:SF58">
    <property type="entry name" value="AMINOGLYCOSIDE PHOSPHOTRANSFERASE DOMAIN-CONTAINING PROTEIN"/>
    <property type="match status" value="1"/>
</dbReference>
<dbReference type="PANTHER" id="PTHR21310">
    <property type="entry name" value="AMINOGLYCOSIDE PHOSPHOTRANSFERASE-RELATED-RELATED"/>
    <property type="match status" value="1"/>
</dbReference>
<reference evidence="2" key="1">
    <citation type="journal article" date="2020" name="Stud. Mycol.">
        <title>101 Dothideomycetes genomes: a test case for predicting lifestyles and emergence of pathogens.</title>
        <authorList>
            <person name="Haridas S."/>
            <person name="Albert R."/>
            <person name="Binder M."/>
            <person name="Bloem J."/>
            <person name="Labutti K."/>
            <person name="Salamov A."/>
            <person name="Andreopoulos B."/>
            <person name="Baker S."/>
            <person name="Barry K."/>
            <person name="Bills G."/>
            <person name="Bluhm B."/>
            <person name="Cannon C."/>
            <person name="Castanera R."/>
            <person name="Culley D."/>
            <person name="Daum C."/>
            <person name="Ezra D."/>
            <person name="Gonzalez J."/>
            <person name="Henrissat B."/>
            <person name="Kuo A."/>
            <person name="Liang C."/>
            <person name="Lipzen A."/>
            <person name="Lutzoni F."/>
            <person name="Magnuson J."/>
            <person name="Mondo S."/>
            <person name="Nolan M."/>
            <person name="Ohm R."/>
            <person name="Pangilinan J."/>
            <person name="Park H.-J."/>
            <person name="Ramirez L."/>
            <person name="Alfaro M."/>
            <person name="Sun H."/>
            <person name="Tritt A."/>
            <person name="Yoshinaga Y."/>
            <person name="Zwiers L.-H."/>
            <person name="Turgeon B."/>
            <person name="Goodwin S."/>
            <person name="Spatafora J."/>
            <person name="Crous P."/>
            <person name="Grigoriev I."/>
        </authorList>
    </citation>
    <scope>NUCLEOTIDE SEQUENCE</scope>
    <source>
        <strain evidence="2">CBS 161.51</strain>
    </source>
</reference>
<dbReference type="Pfam" id="PF01636">
    <property type="entry name" value="APH"/>
    <property type="match status" value="1"/>
</dbReference>
<dbReference type="InterPro" id="IPR011009">
    <property type="entry name" value="Kinase-like_dom_sf"/>
</dbReference>
<keyword evidence="3" id="KW-1185">Reference proteome</keyword>
<dbReference type="EMBL" id="ML976228">
    <property type="protein sequence ID" value="KAF1935871.1"/>
    <property type="molecule type" value="Genomic_DNA"/>
</dbReference>
<dbReference type="InterPro" id="IPR051678">
    <property type="entry name" value="AGP_Transferase"/>
</dbReference>